<gene>
    <name evidence="1" type="ORF">GPUH_LOCUS25239</name>
</gene>
<reference evidence="1 2" key="1">
    <citation type="submission" date="2018-11" db="EMBL/GenBank/DDBJ databases">
        <authorList>
            <consortium name="Pathogen Informatics"/>
        </authorList>
    </citation>
    <scope>NUCLEOTIDE SEQUENCE [LARGE SCALE GENOMIC DNA]</scope>
</reference>
<dbReference type="AlphaFoldDB" id="A0A3P7PM04"/>
<sequence length="73" mass="8365">MMVPFGFVPDIIRALGVCAGKHYKAELAARVLIFLVKIINLIFVRQILSTTAPVELFLMINYTIWDEFEDFCV</sequence>
<evidence type="ECO:0000313" key="2">
    <source>
        <dbReference type="Proteomes" id="UP000271098"/>
    </source>
</evidence>
<protein>
    <submittedName>
        <fullName evidence="1">Uncharacterized protein</fullName>
    </submittedName>
</protein>
<organism evidence="1 2">
    <name type="scientific">Gongylonema pulchrum</name>
    <dbReference type="NCBI Taxonomy" id="637853"/>
    <lineage>
        <taxon>Eukaryota</taxon>
        <taxon>Metazoa</taxon>
        <taxon>Ecdysozoa</taxon>
        <taxon>Nematoda</taxon>
        <taxon>Chromadorea</taxon>
        <taxon>Rhabditida</taxon>
        <taxon>Spirurina</taxon>
        <taxon>Spiruromorpha</taxon>
        <taxon>Spiruroidea</taxon>
        <taxon>Gongylonematidae</taxon>
        <taxon>Gongylonema</taxon>
    </lineage>
</organism>
<evidence type="ECO:0000313" key="1">
    <source>
        <dbReference type="EMBL" id="VDN43951.1"/>
    </source>
</evidence>
<name>A0A3P7PM04_9BILA</name>
<dbReference type="Proteomes" id="UP000271098">
    <property type="component" value="Unassembled WGS sequence"/>
</dbReference>
<accession>A0A3P7PM04</accession>
<dbReference type="EMBL" id="UYRT01104354">
    <property type="protein sequence ID" value="VDN43951.1"/>
    <property type="molecule type" value="Genomic_DNA"/>
</dbReference>
<proteinExistence type="predicted"/>
<keyword evidence="2" id="KW-1185">Reference proteome</keyword>